<dbReference type="EMBL" id="AP025739">
    <property type="protein sequence ID" value="BDI31427.1"/>
    <property type="molecule type" value="Genomic_DNA"/>
</dbReference>
<accession>A0A402CYC2</accession>
<dbReference type="Proteomes" id="UP000287394">
    <property type="component" value="Chromosome"/>
</dbReference>
<dbReference type="RefSeq" id="WP_301002051.1">
    <property type="nucleotide sequence ID" value="NZ_AP025739.1"/>
</dbReference>
<evidence type="ECO:0000313" key="2">
    <source>
        <dbReference type="Proteomes" id="UP000287394"/>
    </source>
</evidence>
<gene>
    <name evidence="1" type="ORF">CCAX7_34780</name>
</gene>
<sequence>MAAAVALVAKAIRPYREASIQSSQLADSNGQIQSLDAENAALRRRIAYLQTSEGEMSEARKMGYLRPGEIPIVVEGAATSWSDAPVQPSPSPAQNNFRERAQHFWRSLTGLRSH</sequence>
<protein>
    <submittedName>
        <fullName evidence="1">Uncharacterized protein</fullName>
    </submittedName>
</protein>
<evidence type="ECO:0000313" key="1">
    <source>
        <dbReference type="EMBL" id="BDI31427.1"/>
    </source>
</evidence>
<reference evidence="1 2" key="1">
    <citation type="journal article" date="2019" name="Int. J. Syst. Evol. Microbiol.">
        <title>Capsulimonas corticalis gen. nov., sp. nov., an aerobic capsulated bacterium, of a novel bacterial order, Capsulimonadales ord. nov., of the class Armatimonadia of the phylum Armatimonadetes.</title>
        <authorList>
            <person name="Li J."/>
            <person name="Kudo C."/>
            <person name="Tonouchi A."/>
        </authorList>
    </citation>
    <scope>NUCLEOTIDE SEQUENCE [LARGE SCALE GENOMIC DNA]</scope>
    <source>
        <strain evidence="1 2">AX-7</strain>
    </source>
</reference>
<dbReference type="AlphaFoldDB" id="A0A402CYC2"/>
<name>A0A402CYC2_9BACT</name>
<organism evidence="1 2">
    <name type="scientific">Capsulimonas corticalis</name>
    <dbReference type="NCBI Taxonomy" id="2219043"/>
    <lineage>
        <taxon>Bacteria</taxon>
        <taxon>Bacillati</taxon>
        <taxon>Armatimonadota</taxon>
        <taxon>Armatimonadia</taxon>
        <taxon>Capsulimonadales</taxon>
        <taxon>Capsulimonadaceae</taxon>
        <taxon>Capsulimonas</taxon>
    </lineage>
</organism>
<dbReference type="KEGG" id="ccot:CCAX7_34780"/>
<proteinExistence type="predicted"/>
<keyword evidence="2" id="KW-1185">Reference proteome</keyword>